<dbReference type="Proteomes" id="UP001149400">
    <property type="component" value="Unassembled WGS sequence"/>
</dbReference>
<gene>
    <name evidence="2" type="ORF">LRP50_02860</name>
</gene>
<protein>
    <submittedName>
        <fullName evidence="2">Type II secretion system protein M</fullName>
    </submittedName>
</protein>
<keyword evidence="1" id="KW-0812">Transmembrane</keyword>
<name>A0ABT5QVN0_9GAMM</name>
<dbReference type="RefSeq" id="WP_274162972.1">
    <property type="nucleotide sequence ID" value="NZ_JAJUBC010000002.1"/>
</dbReference>
<dbReference type="EMBL" id="JAJUBC010000002">
    <property type="protein sequence ID" value="MDD1792062.1"/>
    <property type="molecule type" value="Genomic_DNA"/>
</dbReference>
<reference evidence="2" key="1">
    <citation type="submission" date="2021-12" db="EMBL/GenBank/DDBJ databases">
        <title>Enterovibrio ZSDZ35 sp. nov. and Enterovibrio ZSDZ42 sp. nov., isolated from coastal seawater in Qingdao.</title>
        <authorList>
            <person name="Zhang P."/>
        </authorList>
    </citation>
    <scope>NUCLEOTIDE SEQUENCE</scope>
    <source>
        <strain evidence="2">ZSDZ42</strain>
    </source>
</reference>
<evidence type="ECO:0000313" key="3">
    <source>
        <dbReference type="Proteomes" id="UP001149400"/>
    </source>
</evidence>
<keyword evidence="1" id="KW-0472">Membrane</keyword>
<sequence>MNALIERLKQGFDALSPREQWLIALAGWGGILAIGMLLFIEPMTKTLNQLTGQIAQQQQSTQDFLTLNQLKQDKLSVSPNAELEQKLADLSQELADLDVRMADKVEGLVSADKMAGLMESVLKQSDRLTLLSMTSLPAQQLTHTDDAGYFIHPIELTLKGRYFDIVEYLAALEALPVKYYWKQVDYRVTEYPWAEVTLQVYTLGESAVFIGGANESVE</sequence>
<organism evidence="2 3">
    <name type="scientific">Enterovibrio gelatinilyticus</name>
    <dbReference type="NCBI Taxonomy" id="2899819"/>
    <lineage>
        <taxon>Bacteria</taxon>
        <taxon>Pseudomonadati</taxon>
        <taxon>Pseudomonadota</taxon>
        <taxon>Gammaproteobacteria</taxon>
        <taxon>Vibrionales</taxon>
        <taxon>Vibrionaceae</taxon>
        <taxon>Enterovibrio</taxon>
    </lineage>
</organism>
<dbReference type="Pfam" id="PF04612">
    <property type="entry name" value="T2SSM"/>
    <property type="match status" value="1"/>
</dbReference>
<proteinExistence type="predicted"/>
<keyword evidence="3" id="KW-1185">Reference proteome</keyword>
<evidence type="ECO:0000313" key="2">
    <source>
        <dbReference type="EMBL" id="MDD1792062.1"/>
    </source>
</evidence>
<dbReference type="InterPro" id="IPR007690">
    <property type="entry name" value="T2SS_GspM"/>
</dbReference>
<feature type="transmembrane region" description="Helical" evidence="1">
    <location>
        <begin position="20"/>
        <end position="40"/>
    </location>
</feature>
<accession>A0ABT5QVN0</accession>
<keyword evidence="1" id="KW-1133">Transmembrane helix</keyword>
<comment type="caution">
    <text evidence="2">The sequence shown here is derived from an EMBL/GenBank/DDBJ whole genome shotgun (WGS) entry which is preliminary data.</text>
</comment>
<evidence type="ECO:0000256" key="1">
    <source>
        <dbReference type="SAM" id="Phobius"/>
    </source>
</evidence>